<reference evidence="9" key="1">
    <citation type="submission" date="2016-11" db="EMBL/GenBank/DDBJ databases">
        <authorList>
            <person name="Varghese N."/>
            <person name="Submissions S."/>
        </authorList>
    </citation>
    <scope>NUCLEOTIDE SEQUENCE [LARGE SCALE GENOMIC DNA]</scope>
    <source>
        <strain evidence="9">DSM 2635</strain>
    </source>
</reference>
<keyword evidence="3" id="KW-0479">Metal-binding</keyword>
<keyword evidence="6" id="KW-0464">Manganese</keyword>
<dbReference type="GO" id="GO:0046872">
    <property type="term" value="F:metal ion binding"/>
    <property type="evidence" value="ECO:0007669"/>
    <property type="project" value="UniProtKB-KW"/>
</dbReference>
<dbReference type="PANTHER" id="PTHR12992:SF11">
    <property type="entry name" value="MITOCHONDRIAL COENZYME A DIPHOSPHATASE NUDT8"/>
    <property type="match status" value="1"/>
</dbReference>
<keyword evidence="5" id="KW-0460">Magnesium</keyword>
<dbReference type="AlphaFoldDB" id="A0A1M5QBR0"/>
<evidence type="ECO:0000259" key="7">
    <source>
        <dbReference type="PROSITE" id="PS51462"/>
    </source>
</evidence>
<evidence type="ECO:0000256" key="1">
    <source>
        <dbReference type="ARBA" id="ARBA00001936"/>
    </source>
</evidence>
<evidence type="ECO:0000313" key="9">
    <source>
        <dbReference type="Proteomes" id="UP000243255"/>
    </source>
</evidence>
<dbReference type="Proteomes" id="UP000243255">
    <property type="component" value="Unassembled WGS sequence"/>
</dbReference>
<keyword evidence="4" id="KW-0378">Hydrolase</keyword>
<dbReference type="InterPro" id="IPR020084">
    <property type="entry name" value="NUDIX_hydrolase_CS"/>
</dbReference>
<evidence type="ECO:0000256" key="4">
    <source>
        <dbReference type="ARBA" id="ARBA00022801"/>
    </source>
</evidence>
<dbReference type="OrthoDB" id="9802805at2"/>
<dbReference type="CDD" id="cd03426">
    <property type="entry name" value="NUDIX_CoAse_Nudt7"/>
    <property type="match status" value="1"/>
</dbReference>
<evidence type="ECO:0000256" key="3">
    <source>
        <dbReference type="ARBA" id="ARBA00022723"/>
    </source>
</evidence>
<evidence type="ECO:0000256" key="5">
    <source>
        <dbReference type="ARBA" id="ARBA00022842"/>
    </source>
</evidence>
<comment type="cofactor">
    <cofactor evidence="1">
        <name>Mn(2+)</name>
        <dbReference type="ChEBI" id="CHEBI:29035"/>
    </cofactor>
</comment>
<dbReference type="PROSITE" id="PS51462">
    <property type="entry name" value="NUDIX"/>
    <property type="match status" value="1"/>
</dbReference>
<comment type="cofactor">
    <cofactor evidence="2">
        <name>Mg(2+)</name>
        <dbReference type="ChEBI" id="CHEBI:18420"/>
    </cofactor>
</comment>
<dbReference type="SUPFAM" id="SSF55811">
    <property type="entry name" value="Nudix"/>
    <property type="match status" value="1"/>
</dbReference>
<protein>
    <submittedName>
        <fullName evidence="8">NUDIX domain-containing protein</fullName>
    </submittedName>
</protein>
<dbReference type="InterPro" id="IPR045121">
    <property type="entry name" value="CoAse"/>
</dbReference>
<dbReference type="InterPro" id="IPR015797">
    <property type="entry name" value="NUDIX_hydrolase-like_dom_sf"/>
</dbReference>
<dbReference type="EMBL" id="FQWX01000020">
    <property type="protein sequence ID" value="SHH11594.1"/>
    <property type="molecule type" value="Genomic_DNA"/>
</dbReference>
<gene>
    <name evidence="8" type="ORF">SAMN04488530_1209</name>
</gene>
<dbReference type="GO" id="GO:0010945">
    <property type="term" value="F:coenzyme A diphosphatase activity"/>
    <property type="evidence" value="ECO:0007669"/>
    <property type="project" value="InterPro"/>
</dbReference>
<evidence type="ECO:0000256" key="6">
    <source>
        <dbReference type="ARBA" id="ARBA00023211"/>
    </source>
</evidence>
<name>A0A1M5QBR0_9FIRM</name>
<evidence type="ECO:0000313" key="8">
    <source>
        <dbReference type="EMBL" id="SHH11594.1"/>
    </source>
</evidence>
<evidence type="ECO:0000256" key="2">
    <source>
        <dbReference type="ARBA" id="ARBA00001946"/>
    </source>
</evidence>
<dbReference type="InterPro" id="IPR000086">
    <property type="entry name" value="NUDIX_hydrolase_dom"/>
</dbReference>
<dbReference type="Pfam" id="PF00293">
    <property type="entry name" value="NUDIX"/>
    <property type="match status" value="1"/>
</dbReference>
<dbReference type="PANTHER" id="PTHR12992">
    <property type="entry name" value="NUDIX HYDROLASE"/>
    <property type="match status" value="1"/>
</dbReference>
<dbReference type="STRING" id="1121321.SAMN04488530_1209"/>
<dbReference type="Gene3D" id="3.90.79.10">
    <property type="entry name" value="Nucleoside Triphosphate Pyrophosphohydrolase"/>
    <property type="match status" value="1"/>
</dbReference>
<dbReference type="RefSeq" id="WP_084120324.1">
    <property type="nucleotide sequence ID" value="NZ_BAABCH010000094.1"/>
</dbReference>
<proteinExistence type="predicted"/>
<feature type="domain" description="Nudix hydrolase" evidence="7">
    <location>
        <begin position="22"/>
        <end position="157"/>
    </location>
</feature>
<accession>A0A1M5QBR0</accession>
<keyword evidence="9" id="KW-1185">Reference proteome</keyword>
<sequence length="203" mass="23770">MIDELKEKFKNFKPYINGEEKMKKASVLIPIVKKDNSYYILFEVRSKNLKNQPNEISFPGGKIEPNETPYKAAIRETCEELGTCKDNIEIISSLDLFITPAKYIIHPYLGYIKDLNCLDINEDEVDHVFIVPIKHFLENPPSIYNNTIKIVPSDDFPYDIIPNKREYKFETGVYPTLFYKYEDYIIWGITARILYNFLGFLTS</sequence>
<organism evidence="8 9">
    <name type="scientific">Asaccharospora irregularis DSM 2635</name>
    <dbReference type="NCBI Taxonomy" id="1121321"/>
    <lineage>
        <taxon>Bacteria</taxon>
        <taxon>Bacillati</taxon>
        <taxon>Bacillota</taxon>
        <taxon>Clostridia</taxon>
        <taxon>Peptostreptococcales</taxon>
        <taxon>Peptostreptococcaceae</taxon>
        <taxon>Asaccharospora</taxon>
    </lineage>
</organism>
<dbReference type="PROSITE" id="PS00893">
    <property type="entry name" value="NUDIX_BOX"/>
    <property type="match status" value="1"/>
</dbReference>